<evidence type="ECO:0000313" key="7">
    <source>
        <dbReference type="EMBL" id="GLR26881.1"/>
    </source>
</evidence>
<dbReference type="PROSITE" id="PS50109">
    <property type="entry name" value="HIS_KIN"/>
    <property type="match status" value="1"/>
</dbReference>
<keyword evidence="4" id="KW-0418">Kinase</keyword>
<name>A0ABQ5YSM3_9BURK</name>
<organism evidence="7 8">
    <name type="scientific">Limnobacter litoralis</name>
    <dbReference type="NCBI Taxonomy" id="481366"/>
    <lineage>
        <taxon>Bacteria</taxon>
        <taxon>Pseudomonadati</taxon>
        <taxon>Pseudomonadota</taxon>
        <taxon>Betaproteobacteria</taxon>
        <taxon>Burkholderiales</taxon>
        <taxon>Burkholderiaceae</taxon>
        <taxon>Limnobacter</taxon>
    </lineage>
</organism>
<dbReference type="Gene3D" id="1.10.287.130">
    <property type="match status" value="1"/>
</dbReference>
<dbReference type="InterPro" id="IPR036890">
    <property type="entry name" value="HATPase_C_sf"/>
</dbReference>
<evidence type="ECO:0000256" key="5">
    <source>
        <dbReference type="SAM" id="Coils"/>
    </source>
</evidence>
<comment type="caution">
    <text evidence="7">The sequence shown here is derived from an EMBL/GenBank/DDBJ whole genome shotgun (WGS) entry which is preliminary data.</text>
</comment>
<evidence type="ECO:0000256" key="4">
    <source>
        <dbReference type="ARBA" id="ARBA00022777"/>
    </source>
</evidence>
<dbReference type="InterPro" id="IPR036097">
    <property type="entry name" value="HisK_dim/P_sf"/>
</dbReference>
<evidence type="ECO:0000259" key="6">
    <source>
        <dbReference type="PROSITE" id="PS50109"/>
    </source>
</evidence>
<dbReference type="Gene3D" id="3.30.565.10">
    <property type="entry name" value="Histidine kinase-like ATPase, C-terminal domain"/>
    <property type="match status" value="1"/>
</dbReference>
<dbReference type="RefSeq" id="WP_284281567.1">
    <property type="nucleotide sequence ID" value="NZ_BSOJ01000019.1"/>
</dbReference>
<proteinExistence type="predicted"/>
<keyword evidence="5" id="KW-0175">Coiled coil</keyword>
<dbReference type="EC" id="2.7.13.3" evidence="2"/>
<dbReference type="PANTHER" id="PTHR42878">
    <property type="entry name" value="TWO-COMPONENT HISTIDINE KINASE"/>
    <property type="match status" value="1"/>
</dbReference>
<dbReference type="InterPro" id="IPR003594">
    <property type="entry name" value="HATPase_dom"/>
</dbReference>
<accession>A0ABQ5YSM3</accession>
<feature type="coiled-coil region" evidence="5">
    <location>
        <begin position="23"/>
        <end position="93"/>
    </location>
</feature>
<dbReference type="InterPro" id="IPR003661">
    <property type="entry name" value="HisK_dim/P_dom"/>
</dbReference>
<dbReference type="InterPro" id="IPR050351">
    <property type="entry name" value="BphY/WalK/GraS-like"/>
</dbReference>
<dbReference type="InterPro" id="IPR005467">
    <property type="entry name" value="His_kinase_dom"/>
</dbReference>
<gene>
    <name evidence="7" type="ORF">GCM10007875_19710</name>
</gene>
<protein>
    <recommendedName>
        <fullName evidence="2">histidine kinase</fullName>
        <ecNumber evidence="2">2.7.13.3</ecNumber>
    </recommendedName>
</protein>
<reference evidence="8" key="1">
    <citation type="journal article" date="2019" name="Int. J. Syst. Evol. Microbiol.">
        <title>The Global Catalogue of Microorganisms (GCM) 10K type strain sequencing project: providing services to taxonomists for standard genome sequencing and annotation.</title>
        <authorList>
            <consortium name="The Broad Institute Genomics Platform"/>
            <consortium name="The Broad Institute Genome Sequencing Center for Infectious Disease"/>
            <person name="Wu L."/>
            <person name="Ma J."/>
        </authorList>
    </citation>
    <scope>NUCLEOTIDE SEQUENCE [LARGE SCALE GENOMIC DNA]</scope>
    <source>
        <strain evidence="8">NBRC 105857</strain>
    </source>
</reference>
<dbReference type="Proteomes" id="UP001156664">
    <property type="component" value="Unassembled WGS sequence"/>
</dbReference>
<feature type="domain" description="Histidine kinase" evidence="6">
    <location>
        <begin position="118"/>
        <end position="324"/>
    </location>
</feature>
<dbReference type="SMART" id="SM00387">
    <property type="entry name" value="HATPase_c"/>
    <property type="match status" value="1"/>
</dbReference>
<keyword evidence="8" id="KW-1185">Reference proteome</keyword>
<comment type="catalytic activity">
    <reaction evidence="1">
        <text>ATP + protein L-histidine = ADP + protein N-phospho-L-histidine.</text>
        <dbReference type="EC" id="2.7.13.3"/>
    </reaction>
</comment>
<evidence type="ECO:0000256" key="2">
    <source>
        <dbReference type="ARBA" id="ARBA00012438"/>
    </source>
</evidence>
<dbReference type="SMART" id="SM00388">
    <property type="entry name" value="HisKA"/>
    <property type="match status" value="1"/>
</dbReference>
<evidence type="ECO:0000256" key="3">
    <source>
        <dbReference type="ARBA" id="ARBA00022679"/>
    </source>
</evidence>
<keyword evidence="3" id="KW-0808">Transferase</keyword>
<dbReference type="SUPFAM" id="SSF47384">
    <property type="entry name" value="Homodimeric domain of signal transducing histidine kinase"/>
    <property type="match status" value="1"/>
</dbReference>
<dbReference type="PANTHER" id="PTHR42878:SF15">
    <property type="entry name" value="BACTERIOPHYTOCHROME"/>
    <property type="match status" value="1"/>
</dbReference>
<sequence length="324" mass="36674">MLKLFLRLLSILTGRTILPPEKTEALEQSLQRSREQNKALDQRLVDLRQQQQQMLSDLRTRHQQESDKWRNEVSSNQTEMARLREQIAQLAQSTDQETLRQLTENQQLIEQLNWLSGTIAHDFRAPLRAIDAYSFFLDDELGDSAPAEAKSSLGEIRRNGKRLGVLIDGLIDFLRLSTCPLNRVNFDLGDAVRELLNMGFRGAPIHIDKDLHFPMKFDPELAVRMMKELLDNAVKFSAGVEDPKITVRKVSDSELEITDNGVGFSSEHSDKLFRLFHRMHGNDEFAGEGIGLCIAQRIAGRHGLTLGLHRVGNLTVASLSVTQP</sequence>
<dbReference type="Pfam" id="PF02518">
    <property type="entry name" value="HATPase_c"/>
    <property type="match status" value="1"/>
</dbReference>
<evidence type="ECO:0000313" key="8">
    <source>
        <dbReference type="Proteomes" id="UP001156664"/>
    </source>
</evidence>
<evidence type="ECO:0000256" key="1">
    <source>
        <dbReference type="ARBA" id="ARBA00000085"/>
    </source>
</evidence>
<dbReference type="CDD" id="cd00082">
    <property type="entry name" value="HisKA"/>
    <property type="match status" value="1"/>
</dbReference>
<dbReference type="EMBL" id="BSOJ01000019">
    <property type="protein sequence ID" value="GLR26881.1"/>
    <property type="molecule type" value="Genomic_DNA"/>
</dbReference>
<dbReference type="Pfam" id="PF00512">
    <property type="entry name" value="HisKA"/>
    <property type="match status" value="1"/>
</dbReference>
<dbReference type="SUPFAM" id="SSF55874">
    <property type="entry name" value="ATPase domain of HSP90 chaperone/DNA topoisomerase II/histidine kinase"/>
    <property type="match status" value="1"/>
</dbReference>